<dbReference type="PROSITE" id="PS51257">
    <property type="entry name" value="PROKAR_LIPOPROTEIN"/>
    <property type="match status" value="1"/>
</dbReference>
<keyword evidence="2" id="KW-0732">Signal</keyword>
<evidence type="ECO:0000256" key="2">
    <source>
        <dbReference type="SAM" id="SignalP"/>
    </source>
</evidence>
<evidence type="ECO:0000313" key="3">
    <source>
        <dbReference type="EMBL" id="SDD97694.1"/>
    </source>
</evidence>
<organism evidence="3 4">
    <name type="scientific">Glycomyces harbinensis</name>
    <dbReference type="NCBI Taxonomy" id="58114"/>
    <lineage>
        <taxon>Bacteria</taxon>
        <taxon>Bacillati</taxon>
        <taxon>Actinomycetota</taxon>
        <taxon>Actinomycetes</taxon>
        <taxon>Glycomycetales</taxon>
        <taxon>Glycomycetaceae</taxon>
        <taxon>Glycomyces</taxon>
    </lineage>
</organism>
<protein>
    <submittedName>
        <fullName evidence="3">Uncharacterized protein</fullName>
    </submittedName>
</protein>
<feature type="signal peptide" evidence="2">
    <location>
        <begin position="1"/>
        <end position="23"/>
    </location>
</feature>
<reference evidence="4" key="1">
    <citation type="submission" date="2016-10" db="EMBL/GenBank/DDBJ databases">
        <authorList>
            <person name="Varghese N."/>
            <person name="Submissions S."/>
        </authorList>
    </citation>
    <scope>NUCLEOTIDE SEQUENCE [LARGE SCALE GENOMIC DNA]</scope>
    <source>
        <strain evidence="4">CGMCC 4.3516</strain>
    </source>
</reference>
<feature type="chain" id="PRO_5038785292" evidence="2">
    <location>
        <begin position="24"/>
        <end position="407"/>
    </location>
</feature>
<dbReference type="Proteomes" id="UP000198949">
    <property type="component" value="Unassembled WGS sequence"/>
</dbReference>
<gene>
    <name evidence="3" type="ORF">SAMN05216270_11058</name>
</gene>
<proteinExistence type="predicted"/>
<dbReference type="EMBL" id="FNAD01000010">
    <property type="protein sequence ID" value="SDD97694.1"/>
    <property type="molecule type" value="Genomic_DNA"/>
</dbReference>
<evidence type="ECO:0000256" key="1">
    <source>
        <dbReference type="SAM" id="MobiDB-lite"/>
    </source>
</evidence>
<name>A0A1G6Z4K4_9ACTN</name>
<evidence type="ECO:0000313" key="4">
    <source>
        <dbReference type="Proteomes" id="UP000198949"/>
    </source>
</evidence>
<dbReference type="RefSeq" id="WP_091037790.1">
    <property type="nucleotide sequence ID" value="NZ_FNAD01000010.1"/>
</dbReference>
<feature type="region of interest" description="Disordered" evidence="1">
    <location>
        <begin position="26"/>
        <end position="46"/>
    </location>
</feature>
<sequence>MQRTTTAGLIGLAVILAATAACSDDSGADAAGGDGEPAGAGEEFDGPRLVDMVNESARLQYELESAEIRIIKNCMELQGFTVHDQFWFTAGEPAEQDALFGADDWGDWIPEVEEAAEFGLGHWAYSDEGQSDDALEAYYEHQGIDPSAEEAMASGDGGGGAMPDNSAFEALSPQEQYDWYVAYWGEEAAAQENGYLIGEDRPDSGGEATDGEIELGGDFDYVQAEPGGCQREMIDALYDDLQLVVDSEGEGDADRTAVWTWVPVNPVDDFAVYEEFDVLYGERLAAVQGELVDCLAEHGRPGWEFDEEGSLPISDYLYELYDGEVDVHEHPDLPGDAPSDYEGKKAFEIAFAVELAECGDETGYRETAAQAWADTQNEYYLSIETSVYAWQDQIRGILETAQEVIGG</sequence>
<dbReference type="AlphaFoldDB" id="A0A1G6Z4K4"/>
<dbReference type="OrthoDB" id="5178196at2"/>
<keyword evidence="4" id="KW-1185">Reference proteome</keyword>
<accession>A0A1G6Z4K4</accession>